<dbReference type="AlphaFoldDB" id="A0AB38YHV5"/>
<evidence type="ECO:0000259" key="2">
    <source>
        <dbReference type="SMART" id="SM00387"/>
    </source>
</evidence>
<proteinExistence type="predicted"/>
<protein>
    <submittedName>
        <fullName evidence="3">Histidine kinase</fullName>
    </submittedName>
</protein>
<sequence length="323" mass="36217">MLIAVVITTFNGFTLWRNLWVSAGFGVPIVVMVNWVYRLNPNGREWNNNFIALVLGFAIGVLNLMAVIFTSHPESIAQLNVRVWIGNLVFSFAICLAVYYFFYTRYRMQCLRAEVLERQAQAADRERLLVQSQLQVLQSQIEPHFLFNTLANVQGLVDIEPTKAKQMIAALTQMLRANLQRTRATSTTLIEEFEIARCYLDIQSIRMGERLTYQLDLPETLQNCVVPPMLLQPLVENAITHGFERSTGPGQVVIRAKAQDQQLCLSVQDDGLGFVTGNAGSGVGLTNVRERLQSLYGDDASLTLTALAPHGVLAEIRLPRYGQ</sequence>
<feature type="transmembrane region" description="Helical" evidence="1">
    <location>
        <begin position="49"/>
        <end position="69"/>
    </location>
</feature>
<dbReference type="InterPro" id="IPR003594">
    <property type="entry name" value="HATPase_dom"/>
</dbReference>
<dbReference type="RefSeq" id="WP_304996167.1">
    <property type="nucleotide sequence ID" value="NZ_CP101717.1"/>
</dbReference>
<keyword evidence="1" id="KW-0812">Transmembrane</keyword>
<keyword evidence="3" id="KW-0808">Transferase</keyword>
<dbReference type="EMBL" id="CP101717">
    <property type="protein sequence ID" value="WLD58881.1"/>
    <property type="molecule type" value="Genomic_DNA"/>
</dbReference>
<dbReference type="Pfam" id="PF06580">
    <property type="entry name" value="His_kinase"/>
    <property type="match status" value="1"/>
</dbReference>
<evidence type="ECO:0000313" key="3">
    <source>
        <dbReference type="EMBL" id="WLD58881.1"/>
    </source>
</evidence>
<dbReference type="SUPFAM" id="SSF55874">
    <property type="entry name" value="ATPase domain of HSP90 chaperone/DNA topoisomerase II/histidine kinase"/>
    <property type="match status" value="1"/>
</dbReference>
<dbReference type="PANTHER" id="PTHR34220">
    <property type="entry name" value="SENSOR HISTIDINE KINASE YPDA"/>
    <property type="match status" value="1"/>
</dbReference>
<dbReference type="Pfam" id="PF02518">
    <property type="entry name" value="HATPase_c"/>
    <property type="match status" value="1"/>
</dbReference>
<feature type="transmembrane region" description="Helical" evidence="1">
    <location>
        <begin position="81"/>
        <end position="102"/>
    </location>
</feature>
<reference evidence="3" key="1">
    <citation type="submission" date="2022-07" db="EMBL/GenBank/DDBJ databases">
        <title>Complete genome sequence of Salinispirillum sp. LH10-3-1 capable of multiple carbohydrate inversion isolated from a soda lake.</title>
        <authorList>
            <person name="Liu J."/>
            <person name="Zhai Y."/>
            <person name="Zhang H."/>
            <person name="Yang H."/>
            <person name="Qu J."/>
            <person name="Li J."/>
        </authorList>
    </citation>
    <scope>NUCLEOTIDE SEQUENCE</scope>
    <source>
        <strain evidence="3">LH 10-3-1</strain>
    </source>
</reference>
<feature type="transmembrane region" description="Helical" evidence="1">
    <location>
        <begin position="19"/>
        <end position="37"/>
    </location>
</feature>
<keyword evidence="3" id="KW-0418">Kinase</keyword>
<dbReference type="GO" id="GO:0000155">
    <property type="term" value="F:phosphorelay sensor kinase activity"/>
    <property type="evidence" value="ECO:0007669"/>
    <property type="project" value="InterPro"/>
</dbReference>
<feature type="domain" description="Histidine kinase/HSP90-like ATPase" evidence="2">
    <location>
        <begin position="226"/>
        <end position="322"/>
    </location>
</feature>
<dbReference type="InterPro" id="IPR036890">
    <property type="entry name" value="HATPase_C_sf"/>
</dbReference>
<name>A0AB38YHV5_9GAMM</name>
<organism evidence="3">
    <name type="scientific">Salinispirillum sp. LH 10-3-1</name>
    <dbReference type="NCBI Taxonomy" id="2952525"/>
    <lineage>
        <taxon>Bacteria</taxon>
        <taxon>Pseudomonadati</taxon>
        <taxon>Pseudomonadota</taxon>
        <taxon>Gammaproteobacteria</taxon>
        <taxon>Oceanospirillales</taxon>
        <taxon>Saccharospirillaceae</taxon>
        <taxon>Salinispirillum</taxon>
    </lineage>
</organism>
<dbReference type="PANTHER" id="PTHR34220:SF9">
    <property type="entry name" value="SIGNAL TRANSDUCTION HISTIDINE KINASE INTERNAL REGION DOMAIN-CONTAINING PROTEIN"/>
    <property type="match status" value="1"/>
</dbReference>
<keyword evidence="1" id="KW-1133">Transmembrane helix</keyword>
<dbReference type="Gene3D" id="3.30.565.10">
    <property type="entry name" value="Histidine kinase-like ATPase, C-terminal domain"/>
    <property type="match status" value="1"/>
</dbReference>
<accession>A0AB38YHV5</accession>
<gene>
    <name evidence="3" type="ORF">NFC81_03575</name>
</gene>
<keyword evidence="1" id="KW-0472">Membrane</keyword>
<dbReference type="InterPro" id="IPR010559">
    <property type="entry name" value="Sig_transdc_His_kin_internal"/>
</dbReference>
<dbReference type="InterPro" id="IPR050640">
    <property type="entry name" value="Bact_2-comp_sensor_kinase"/>
</dbReference>
<dbReference type="GO" id="GO:0016020">
    <property type="term" value="C:membrane"/>
    <property type="evidence" value="ECO:0007669"/>
    <property type="project" value="InterPro"/>
</dbReference>
<evidence type="ECO:0000256" key="1">
    <source>
        <dbReference type="SAM" id="Phobius"/>
    </source>
</evidence>
<dbReference type="SMART" id="SM00387">
    <property type="entry name" value="HATPase_c"/>
    <property type="match status" value="1"/>
</dbReference>